<feature type="signal peptide" evidence="8">
    <location>
        <begin position="1"/>
        <end position="21"/>
    </location>
</feature>
<evidence type="ECO:0000256" key="4">
    <source>
        <dbReference type="ARBA" id="ARBA00022989"/>
    </source>
</evidence>
<protein>
    <recommendedName>
        <fullName evidence="11">Prominin-1-A</fullName>
    </recommendedName>
</protein>
<keyword evidence="10" id="KW-1185">Reference proteome</keyword>
<keyword evidence="8" id="KW-0732">Signal</keyword>
<keyword evidence="3 7" id="KW-0812">Transmembrane</keyword>
<feature type="chain" id="PRO_5041242564" description="Prominin-1-A" evidence="8">
    <location>
        <begin position="22"/>
        <end position="866"/>
    </location>
</feature>
<evidence type="ECO:0008006" key="11">
    <source>
        <dbReference type="Google" id="ProtNLM"/>
    </source>
</evidence>
<evidence type="ECO:0000256" key="2">
    <source>
        <dbReference type="ARBA" id="ARBA00006058"/>
    </source>
</evidence>
<evidence type="ECO:0000256" key="5">
    <source>
        <dbReference type="ARBA" id="ARBA00023136"/>
    </source>
</evidence>
<evidence type="ECO:0000313" key="10">
    <source>
        <dbReference type="Proteomes" id="UP001168972"/>
    </source>
</evidence>
<evidence type="ECO:0000256" key="8">
    <source>
        <dbReference type="SAM" id="SignalP"/>
    </source>
</evidence>
<comment type="similarity">
    <text evidence="2">Belongs to the prominin family.</text>
</comment>
<evidence type="ECO:0000313" key="9">
    <source>
        <dbReference type="EMBL" id="KAK0159579.1"/>
    </source>
</evidence>
<name>A0AA39C7X9_MICHY</name>
<dbReference type="PANTHER" id="PTHR22730:SF1">
    <property type="entry name" value="PROMININ-LIKE PROTEIN"/>
    <property type="match status" value="1"/>
</dbReference>
<comment type="subcellular location">
    <subcellularLocation>
        <location evidence="1">Membrane</location>
        <topology evidence="1">Multi-pass membrane protein</topology>
    </subcellularLocation>
</comment>
<accession>A0AA39C7X9</accession>
<evidence type="ECO:0000256" key="6">
    <source>
        <dbReference type="ARBA" id="ARBA00023180"/>
    </source>
</evidence>
<evidence type="ECO:0000256" key="1">
    <source>
        <dbReference type="ARBA" id="ARBA00004141"/>
    </source>
</evidence>
<gene>
    <name evidence="9" type="ORF">PV327_010675</name>
</gene>
<feature type="transmembrane region" description="Helical" evidence="7">
    <location>
        <begin position="195"/>
        <end position="219"/>
    </location>
</feature>
<reference evidence="9" key="1">
    <citation type="journal article" date="2023" name="bioRxiv">
        <title>Scaffold-level genome assemblies of two parasitoid biocontrol wasps reveal the parthenogenesis mechanism and an associated novel virus.</title>
        <authorList>
            <person name="Inwood S."/>
            <person name="Skelly J."/>
            <person name="Guhlin J."/>
            <person name="Harrop T."/>
            <person name="Goldson S."/>
            <person name="Dearden P."/>
        </authorList>
    </citation>
    <scope>NUCLEOTIDE SEQUENCE</scope>
    <source>
        <strain evidence="9">Lincoln</strain>
        <tissue evidence="9">Whole body</tissue>
    </source>
</reference>
<sequence length="866" mass="99091">MFIKYLIIFYINIFIINLTSGQGENDKSSDMNMLIFETNMTTTTASTTEISTGIIMDYSSNINYLSVINPNMTQMKSLMAMPREWDLIKPTLDFPKISTDEHFKMSTLLQQKNLFIFNFLHQFLLFIQPDISTDFLRDTLENRVTTQKFIIESMHMEVGLLTIVGVCCILACVIPGTEVWLACRPIREDYKPTAYPGFLAFILYISVILLGFGIGGMFICNEMASVGIKKIPVTIEAAIEDLNDYHTGTTLQLRKCLTRSLDVANEAMMADLDNVEELLGKPVQLELAGETGIDIALERLLVVANVSQELSQQADRVVKEAERARDLGIELSHELNTLRHNLEIVTSGCEPQDRPLCATINPSGLSLSLRIDRLLRDERLQRLRGVSRDNLTEAARQARGEYFYVPHHIARNTLEARNQIRREINGIRRKIFDETRDLDTRNIAINKELKSLRKIVNYLLPYVENFEEIRWIICIGGIIGIFIVWILILSGLLCRLQSADTKIRPTLLCGALLSCIISIGLWTILMGSLVISTHAELLLCRPLEDPQYRTLEVILESKIFFGRALNIPLKDLLRKCELNETIYPTFPLGRQEKLEQIADHWKWSGLTSSMSELNVNLKGLKIFTPNLEGKLESLYYSSSLNLTEHRTLIRGGIMTRDLTAMSDQVYNVARQIINRQTSRDLEAIGSSMRSLMTRKLKPLMAIHDELVDQLTMLEIHLRPFQRKVNDTIQHLTKIQYYIDVQSEVFTDLKTKYYIERMSGYLDQWRSYILNEMRSGVAKCHPLWEIISGLKLLFCEEILGPLNGFWFVILLCLIVMMISTPVAHNLASVYRKKPEKITDFTPPRDGSPDTLIVDRDTWRSPELKITS</sequence>
<organism evidence="9 10">
    <name type="scientific">Microctonus hyperodae</name>
    <name type="common">Parasitoid wasp</name>
    <dbReference type="NCBI Taxonomy" id="165561"/>
    <lineage>
        <taxon>Eukaryota</taxon>
        <taxon>Metazoa</taxon>
        <taxon>Ecdysozoa</taxon>
        <taxon>Arthropoda</taxon>
        <taxon>Hexapoda</taxon>
        <taxon>Insecta</taxon>
        <taxon>Pterygota</taxon>
        <taxon>Neoptera</taxon>
        <taxon>Endopterygota</taxon>
        <taxon>Hymenoptera</taxon>
        <taxon>Apocrita</taxon>
        <taxon>Ichneumonoidea</taxon>
        <taxon>Braconidae</taxon>
        <taxon>Euphorinae</taxon>
        <taxon>Microctonus</taxon>
    </lineage>
</organism>
<keyword evidence="6" id="KW-0325">Glycoprotein</keyword>
<dbReference type="PANTHER" id="PTHR22730">
    <property type="entry name" value="PROMININ PROM PROTEIN"/>
    <property type="match status" value="1"/>
</dbReference>
<dbReference type="GO" id="GO:0016020">
    <property type="term" value="C:membrane"/>
    <property type="evidence" value="ECO:0007669"/>
    <property type="project" value="UniProtKB-SubCell"/>
</dbReference>
<dbReference type="AlphaFoldDB" id="A0AA39C7X9"/>
<feature type="transmembrane region" description="Helical" evidence="7">
    <location>
        <begin position="506"/>
        <end position="531"/>
    </location>
</feature>
<dbReference type="InterPro" id="IPR008795">
    <property type="entry name" value="Prominin"/>
</dbReference>
<keyword evidence="5 7" id="KW-0472">Membrane</keyword>
<evidence type="ECO:0000256" key="3">
    <source>
        <dbReference type="ARBA" id="ARBA00022692"/>
    </source>
</evidence>
<feature type="transmembrane region" description="Helical" evidence="7">
    <location>
        <begin position="804"/>
        <end position="826"/>
    </location>
</feature>
<reference evidence="9" key="2">
    <citation type="submission" date="2023-03" db="EMBL/GenBank/DDBJ databases">
        <authorList>
            <person name="Inwood S.N."/>
            <person name="Skelly J.G."/>
            <person name="Guhlin J."/>
            <person name="Harrop T.W.R."/>
            <person name="Goldson S.G."/>
            <person name="Dearden P.K."/>
        </authorList>
    </citation>
    <scope>NUCLEOTIDE SEQUENCE</scope>
    <source>
        <strain evidence="9">Lincoln</strain>
        <tissue evidence="9">Whole body</tissue>
    </source>
</reference>
<dbReference type="Pfam" id="PF05478">
    <property type="entry name" value="Prominin"/>
    <property type="match status" value="1"/>
</dbReference>
<dbReference type="EMBL" id="JAQQBR010001836">
    <property type="protein sequence ID" value="KAK0159579.1"/>
    <property type="molecule type" value="Genomic_DNA"/>
</dbReference>
<dbReference type="Proteomes" id="UP001168972">
    <property type="component" value="Unassembled WGS sequence"/>
</dbReference>
<proteinExistence type="inferred from homology"/>
<feature type="transmembrane region" description="Helical" evidence="7">
    <location>
        <begin position="469"/>
        <end position="494"/>
    </location>
</feature>
<evidence type="ECO:0000256" key="7">
    <source>
        <dbReference type="SAM" id="Phobius"/>
    </source>
</evidence>
<comment type="caution">
    <text evidence="9">The sequence shown here is derived from an EMBL/GenBank/DDBJ whole genome shotgun (WGS) entry which is preliminary data.</text>
</comment>
<feature type="transmembrane region" description="Helical" evidence="7">
    <location>
        <begin position="158"/>
        <end position="183"/>
    </location>
</feature>
<keyword evidence="4 7" id="KW-1133">Transmembrane helix</keyword>